<dbReference type="InterPro" id="IPR001525">
    <property type="entry name" value="C5_MeTfrase"/>
</dbReference>
<evidence type="ECO:0000256" key="6">
    <source>
        <dbReference type="RuleBase" id="RU000416"/>
    </source>
</evidence>
<dbReference type="PANTHER" id="PTHR46098:SF1">
    <property type="entry name" value="TRNA (CYTOSINE(38)-C(5))-METHYLTRANSFERASE"/>
    <property type="match status" value="1"/>
</dbReference>
<reference evidence="9" key="1">
    <citation type="submission" date="2016-10" db="EMBL/GenBank/DDBJ databases">
        <authorList>
            <person name="Varghese N."/>
        </authorList>
    </citation>
    <scope>NUCLEOTIDE SEQUENCE [LARGE SCALE GENOMIC DNA]</scope>
    <source>
        <strain evidence="9">DSM 20406</strain>
    </source>
</reference>
<dbReference type="EMBL" id="FNYK01000009">
    <property type="protein sequence ID" value="SEI55222.1"/>
    <property type="molecule type" value="Genomic_DNA"/>
</dbReference>
<dbReference type="CDD" id="cd00315">
    <property type="entry name" value="Cyt_C5_DNA_methylase"/>
    <property type="match status" value="1"/>
</dbReference>
<evidence type="ECO:0000256" key="1">
    <source>
        <dbReference type="ARBA" id="ARBA00022603"/>
    </source>
</evidence>
<name>A0A1H6RVK4_9FIRM</name>
<dbReference type="PRINTS" id="PR00105">
    <property type="entry name" value="C5METTRFRASE"/>
</dbReference>
<organism evidence="8 9">
    <name type="scientific">Sharpea azabuensis</name>
    <dbReference type="NCBI Taxonomy" id="322505"/>
    <lineage>
        <taxon>Bacteria</taxon>
        <taxon>Bacillati</taxon>
        <taxon>Bacillota</taxon>
        <taxon>Erysipelotrichia</taxon>
        <taxon>Erysipelotrichales</taxon>
        <taxon>Coprobacillaceae</taxon>
        <taxon>Sharpea</taxon>
    </lineage>
</organism>
<dbReference type="InterPro" id="IPR018117">
    <property type="entry name" value="C5_DNA_meth_AS"/>
</dbReference>
<evidence type="ECO:0000256" key="4">
    <source>
        <dbReference type="ARBA" id="ARBA00022747"/>
    </source>
</evidence>
<dbReference type="PANTHER" id="PTHR46098">
    <property type="entry name" value="TRNA (CYTOSINE(38)-C(5))-METHYLTRANSFERASE"/>
    <property type="match status" value="1"/>
</dbReference>
<proteinExistence type="inferred from homology"/>
<dbReference type="AlphaFoldDB" id="A0A1H6RVK4"/>
<dbReference type="Pfam" id="PF00145">
    <property type="entry name" value="DNA_methylase"/>
    <property type="match status" value="1"/>
</dbReference>
<dbReference type="PROSITE" id="PS51679">
    <property type="entry name" value="SAM_MT_C5"/>
    <property type="match status" value="1"/>
</dbReference>
<keyword evidence="1 5" id="KW-0489">Methyltransferase</keyword>
<dbReference type="GO" id="GO:0032259">
    <property type="term" value="P:methylation"/>
    <property type="evidence" value="ECO:0007669"/>
    <property type="project" value="UniProtKB-KW"/>
</dbReference>
<evidence type="ECO:0000313" key="8">
    <source>
        <dbReference type="EMBL" id="SEI55222.1"/>
    </source>
</evidence>
<evidence type="ECO:0000256" key="5">
    <source>
        <dbReference type="PROSITE-ProRule" id="PRU01016"/>
    </source>
</evidence>
<dbReference type="Gene3D" id="3.40.50.150">
    <property type="entry name" value="Vaccinia Virus protein VP39"/>
    <property type="match status" value="1"/>
</dbReference>
<dbReference type="PROSITE" id="PS00094">
    <property type="entry name" value="C5_MTASE_1"/>
    <property type="match status" value="1"/>
</dbReference>
<protein>
    <recommendedName>
        <fullName evidence="7">Cytosine-specific methyltransferase</fullName>
        <ecNumber evidence="7">2.1.1.37</ecNumber>
    </recommendedName>
</protein>
<keyword evidence="9" id="KW-1185">Reference proteome</keyword>
<sequence length="331" mass="37869">MQYKMIDLFAGIGGIRIAFEENGAKCVRSSEIDKYACETYEINFNEKPLGDITKISPEELPKFDILTAGFPCQPFSLAGLRKGFEDARGTLFFDVARLIKAREPIAFFLENVEGIVNHDGGKTINVIENVLSELGYNFQWRIMNASDYGVPQNRKRWYCVGFRKDLRIGFEGQNGNFRAIYNFPKKCDLKFKVKDILDINVSDSYLVSKTCERNINIYIDKYKLSPRYDSTNVLIANEIRPSRCNFRSDGISPCLTAKMGTGGNNIPVYVEKMRKLTERECLRLMGFPEWYQIKPNTMHSYKQIGNSVVVTIVSMLAKEMIRVLKLVDSEV</sequence>
<dbReference type="GO" id="GO:0003886">
    <property type="term" value="F:DNA (cytosine-5-)-methyltransferase activity"/>
    <property type="evidence" value="ECO:0007669"/>
    <property type="project" value="UniProtKB-EC"/>
</dbReference>
<dbReference type="Gene3D" id="3.90.120.10">
    <property type="entry name" value="DNA Methylase, subunit A, domain 2"/>
    <property type="match status" value="1"/>
</dbReference>
<keyword evidence="2 5" id="KW-0808">Transferase</keyword>
<dbReference type="SUPFAM" id="SSF53335">
    <property type="entry name" value="S-adenosyl-L-methionine-dependent methyltransferases"/>
    <property type="match status" value="1"/>
</dbReference>
<dbReference type="NCBIfam" id="TIGR00675">
    <property type="entry name" value="dcm"/>
    <property type="match status" value="1"/>
</dbReference>
<dbReference type="RefSeq" id="WP_083381575.1">
    <property type="nucleotide sequence ID" value="NZ_CADBKW010000006.1"/>
</dbReference>
<evidence type="ECO:0000313" key="9">
    <source>
        <dbReference type="Proteomes" id="UP000183028"/>
    </source>
</evidence>
<dbReference type="EC" id="2.1.1.37" evidence="7"/>
<gene>
    <name evidence="8" type="ORF">SAMN04487834_100917</name>
</gene>
<feature type="active site" evidence="5">
    <location>
        <position position="72"/>
    </location>
</feature>
<dbReference type="InterPro" id="IPR029063">
    <property type="entry name" value="SAM-dependent_MTases_sf"/>
</dbReference>
<comment type="similarity">
    <text evidence="5 6">Belongs to the class I-like SAM-binding methyltransferase superfamily. C5-methyltransferase family.</text>
</comment>
<evidence type="ECO:0000256" key="2">
    <source>
        <dbReference type="ARBA" id="ARBA00022679"/>
    </source>
</evidence>
<dbReference type="GO" id="GO:0009307">
    <property type="term" value="P:DNA restriction-modification system"/>
    <property type="evidence" value="ECO:0007669"/>
    <property type="project" value="UniProtKB-KW"/>
</dbReference>
<dbReference type="Proteomes" id="UP000183028">
    <property type="component" value="Unassembled WGS sequence"/>
</dbReference>
<evidence type="ECO:0000256" key="3">
    <source>
        <dbReference type="ARBA" id="ARBA00022691"/>
    </source>
</evidence>
<accession>A0A1H6RVK4</accession>
<dbReference type="OrthoDB" id="9813719at2"/>
<dbReference type="eggNOG" id="COG0270">
    <property type="taxonomic scope" value="Bacteria"/>
</dbReference>
<comment type="catalytic activity">
    <reaction evidence="7">
        <text>a 2'-deoxycytidine in DNA + S-adenosyl-L-methionine = a 5-methyl-2'-deoxycytidine in DNA + S-adenosyl-L-homocysteine + H(+)</text>
        <dbReference type="Rhea" id="RHEA:13681"/>
        <dbReference type="Rhea" id="RHEA-COMP:11369"/>
        <dbReference type="Rhea" id="RHEA-COMP:11370"/>
        <dbReference type="ChEBI" id="CHEBI:15378"/>
        <dbReference type="ChEBI" id="CHEBI:57856"/>
        <dbReference type="ChEBI" id="CHEBI:59789"/>
        <dbReference type="ChEBI" id="CHEBI:85452"/>
        <dbReference type="ChEBI" id="CHEBI:85454"/>
        <dbReference type="EC" id="2.1.1.37"/>
    </reaction>
</comment>
<keyword evidence="4" id="KW-0680">Restriction system</keyword>
<evidence type="ECO:0000256" key="7">
    <source>
        <dbReference type="RuleBase" id="RU000417"/>
    </source>
</evidence>
<keyword evidence="3 5" id="KW-0949">S-adenosyl-L-methionine</keyword>
<dbReference type="InterPro" id="IPR050750">
    <property type="entry name" value="C5-MTase"/>
</dbReference>